<keyword evidence="9" id="KW-1185">Reference proteome</keyword>
<feature type="compositionally biased region" description="Polar residues" evidence="6">
    <location>
        <begin position="647"/>
        <end position="666"/>
    </location>
</feature>
<evidence type="ECO:0000256" key="3">
    <source>
        <dbReference type="ARBA" id="ARBA00022771"/>
    </source>
</evidence>
<dbReference type="SUPFAM" id="SSF57850">
    <property type="entry name" value="RING/U-box"/>
    <property type="match status" value="1"/>
</dbReference>
<accession>A0ABD1B4W9</accession>
<name>A0ABD1B4W9_CARAN</name>
<dbReference type="SMART" id="SM01180">
    <property type="entry name" value="DWNN"/>
    <property type="match status" value="1"/>
</dbReference>
<dbReference type="FunFam" id="3.10.20.90:FF:000070">
    <property type="entry name" value="E3 ubiquitin-protein ligase RBBP6 isoform X2"/>
    <property type="match status" value="1"/>
</dbReference>
<feature type="region of interest" description="Disordered" evidence="6">
    <location>
        <begin position="614"/>
        <end position="886"/>
    </location>
</feature>
<dbReference type="Gene3D" id="4.10.60.10">
    <property type="entry name" value="Zinc finger, CCHC-type"/>
    <property type="match status" value="1"/>
</dbReference>
<feature type="region of interest" description="Disordered" evidence="6">
    <location>
        <begin position="462"/>
        <end position="492"/>
    </location>
</feature>
<evidence type="ECO:0000313" key="8">
    <source>
        <dbReference type="EMBL" id="KAL1214002.1"/>
    </source>
</evidence>
<dbReference type="Pfam" id="PF08783">
    <property type="entry name" value="DWNN"/>
    <property type="match status" value="1"/>
</dbReference>
<dbReference type="PANTHER" id="PTHR15439:SF13">
    <property type="entry name" value="E3 UBIQUITIN LIGASE PQT3-LIKE"/>
    <property type="match status" value="1"/>
</dbReference>
<proteinExistence type="predicted"/>
<dbReference type="Gene3D" id="3.10.20.90">
    <property type="entry name" value="Phosphatidylinositol 3-kinase Catalytic Subunit, Chain A, domain 1"/>
    <property type="match status" value="1"/>
</dbReference>
<evidence type="ECO:0000259" key="7">
    <source>
        <dbReference type="PROSITE" id="PS51282"/>
    </source>
</evidence>
<evidence type="ECO:0000256" key="6">
    <source>
        <dbReference type="SAM" id="MobiDB-lite"/>
    </source>
</evidence>
<dbReference type="InterPro" id="IPR014891">
    <property type="entry name" value="DWNN_domain"/>
</dbReference>
<dbReference type="PROSITE" id="PS51282">
    <property type="entry name" value="DWNN"/>
    <property type="match status" value="1"/>
</dbReference>
<feature type="compositionally biased region" description="Basic and acidic residues" evidence="6">
    <location>
        <begin position="869"/>
        <end position="886"/>
    </location>
</feature>
<reference evidence="8 9" key="1">
    <citation type="submission" date="2024-04" db="EMBL/GenBank/DDBJ databases">
        <title>Genome assembly C_amara_ONT_v2.</title>
        <authorList>
            <person name="Yant L."/>
            <person name="Moore C."/>
            <person name="Slenker M."/>
        </authorList>
    </citation>
    <scope>NUCLEOTIDE SEQUENCE [LARGE SCALE GENOMIC DNA]</scope>
    <source>
        <tissue evidence="8">Leaf</tissue>
    </source>
</reference>
<evidence type="ECO:0000256" key="1">
    <source>
        <dbReference type="ARBA" id="ARBA00004123"/>
    </source>
</evidence>
<gene>
    <name evidence="8" type="ORF">V5N11_007363</name>
</gene>
<dbReference type="EMBL" id="JBANAX010000325">
    <property type="protein sequence ID" value="KAL1214002.1"/>
    <property type="molecule type" value="Genomic_DNA"/>
</dbReference>
<sequence>MAIYYKFKSARDYDTIAMDGPFISVGILKDKIFETKHLGSGKDLDIVVSNAQTNEEYLDEAMLIPKNTSVLIRRVPGRPRITVITAQEPRIENKMESVQADVTNIPVADPSAAKYPEDEYDEFGTDLYSIPDAQDAQHNNPCPDMAPADEKIDEESKIQALIDTPALDWQRQGPDTFGGGRGYGRGMNGRMGGRGYGGMERKTPPPGYVCHRCNVPGHFIQHCPTNGDPSYDVKRVKPPTGIPKSMLMATPDGSYSLPSGAVAVLKPNEDAFEKEMEGLPSTTRSVGELPPELKCPLCKEVMRDAALTSKCCYQSYCDQCIRDHIISKSRCVCGATDVLADDLLPNKTLRDTINRILEAGNDSTENAGSVGHIPDLESARCPPPKVPSPTTSVASKGDKKSVVSNNNDASTLKPPMETAEIISPPQPSGEVNVDKPLDACESTQGSVTVKESTISKLNLQANKEDMPQPVAAGEPGKKKKKKPRVPGNDMQWNPVPDLAGPDYMMQMGPGPQYFNGMQPGFNGVQPGFNGVQPGFNGFHPGFNGFGGPFPGAMPPFMGYGLNPMDMGFGGGMNMMHPDPFIAQGFGFPNIPPPHRDLAEMGNRMNLQRAMMGRDEAEARKTEMLRKRENERRIEGGKMFRDGENSRMMMNNGTSASASSINPNKSRQAPPPSNLDYDRRRRPERLSPEHPPPRQINSPSRDSKRKSERYSDERDRPRDRERSRHQDLEREHERTRDRRDEDRSRDHRNHRDSERNQHHHRKRSEPLSSEPPAVTKSDIDNNNKSSVFARISFPEEESSSKRRKVSSSSSTSVTDPPGSAAAATVGTSVHRHSRKEMEVADYESSDEDRHFKRKPSRYERSPPVVVNDVSEDKLRYSKRGKGERSRA</sequence>
<dbReference type="CDD" id="cd16620">
    <property type="entry name" value="vRING-HC-C4C4_RBBP6"/>
    <property type="match status" value="1"/>
</dbReference>
<feature type="region of interest" description="Disordered" evidence="6">
    <location>
        <begin position="360"/>
        <end position="413"/>
    </location>
</feature>
<dbReference type="InterPro" id="IPR033489">
    <property type="entry name" value="RBBP6"/>
</dbReference>
<dbReference type="AlphaFoldDB" id="A0ABD1B4W9"/>
<dbReference type="Proteomes" id="UP001558713">
    <property type="component" value="Unassembled WGS sequence"/>
</dbReference>
<evidence type="ECO:0000256" key="2">
    <source>
        <dbReference type="ARBA" id="ARBA00022723"/>
    </source>
</evidence>
<organism evidence="8 9">
    <name type="scientific">Cardamine amara subsp. amara</name>
    <dbReference type="NCBI Taxonomy" id="228776"/>
    <lineage>
        <taxon>Eukaryota</taxon>
        <taxon>Viridiplantae</taxon>
        <taxon>Streptophyta</taxon>
        <taxon>Embryophyta</taxon>
        <taxon>Tracheophyta</taxon>
        <taxon>Spermatophyta</taxon>
        <taxon>Magnoliopsida</taxon>
        <taxon>eudicotyledons</taxon>
        <taxon>Gunneridae</taxon>
        <taxon>Pentapetalae</taxon>
        <taxon>rosids</taxon>
        <taxon>malvids</taxon>
        <taxon>Brassicales</taxon>
        <taxon>Brassicaceae</taxon>
        <taxon>Cardamineae</taxon>
        <taxon>Cardamine</taxon>
    </lineage>
</organism>
<comment type="subcellular location">
    <subcellularLocation>
        <location evidence="1">Nucleus</location>
    </subcellularLocation>
</comment>
<protein>
    <submittedName>
        <fullName evidence="8">E3 ubiquitin ligase PQT3-like</fullName>
    </submittedName>
</protein>
<comment type="caution">
    <text evidence="8">The sequence shown here is derived from an EMBL/GenBank/DDBJ whole genome shotgun (WGS) entry which is preliminary data.</text>
</comment>
<evidence type="ECO:0000313" key="9">
    <source>
        <dbReference type="Proteomes" id="UP001558713"/>
    </source>
</evidence>
<dbReference type="InterPro" id="IPR025829">
    <property type="entry name" value="Zn_knuckle_CX2CX3GHX4C"/>
</dbReference>
<evidence type="ECO:0000256" key="5">
    <source>
        <dbReference type="ARBA" id="ARBA00023242"/>
    </source>
</evidence>
<keyword evidence="5" id="KW-0539">Nucleus</keyword>
<feature type="domain" description="DWNN" evidence="7">
    <location>
        <begin position="3"/>
        <end position="76"/>
    </location>
</feature>
<dbReference type="InterPro" id="IPR013083">
    <property type="entry name" value="Znf_RING/FYVE/PHD"/>
</dbReference>
<dbReference type="Pfam" id="PF13696">
    <property type="entry name" value="zf-CCHC_2"/>
    <property type="match status" value="1"/>
</dbReference>
<keyword evidence="4" id="KW-0862">Zinc</keyword>
<feature type="compositionally biased region" description="Basic and acidic residues" evidence="6">
    <location>
        <begin position="707"/>
        <end position="755"/>
    </location>
</feature>
<keyword evidence="2" id="KW-0479">Metal-binding</keyword>
<keyword evidence="3" id="KW-0863">Zinc-finger</keyword>
<dbReference type="Gene3D" id="3.30.40.10">
    <property type="entry name" value="Zinc/RING finger domain, C3HC4 (zinc finger)"/>
    <property type="match status" value="1"/>
</dbReference>
<evidence type="ECO:0000256" key="4">
    <source>
        <dbReference type="ARBA" id="ARBA00022833"/>
    </source>
</evidence>
<feature type="compositionally biased region" description="Basic and acidic residues" evidence="6">
    <location>
        <begin position="675"/>
        <end position="691"/>
    </location>
</feature>
<feature type="compositionally biased region" description="Basic and acidic residues" evidence="6">
    <location>
        <begin position="614"/>
        <end position="644"/>
    </location>
</feature>
<dbReference type="GO" id="GO:0008270">
    <property type="term" value="F:zinc ion binding"/>
    <property type="evidence" value="ECO:0007669"/>
    <property type="project" value="UniProtKB-KW"/>
</dbReference>
<dbReference type="GO" id="GO:0005634">
    <property type="term" value="C:nucleus"/>
    <property type="evidence" value="ECO:0007669"/>
    <property type="project" value="UniProtKB-SubCell"/>
</dbReference>
<dbReference type="PANTHER" id="PTHR15439">
    <property type="entry name" value="RETINOBLASTOMA-BINDING PROTEIN 6"/>
    <property type="match status" value="1"/>
</dbReference>